<organism evidence="2">
    <name type="scientific">freshwater metagenome</name>
    <dbReference type="NCBI Taxonomy" id="449393"/>
    <lineage>
        <taxon>unclassified sequences</taxon>
        <taxon>metagenomes</taxon>
        <taxon>ecological metagenomes</taxon>
    </lineage>
</organism>
<reference evidence="2" key="1">
    <citation type="submission" date="2020-05" db="EMBL/GenBank/DDBJ databases">
        <authorList>
            <person name="Chiriac C."/>
            <person name="Salcher M."/>
            <person name="Ghai R."/>
            <person name="Kavagutti S V."/>
        </authorList>
    </citation>
    <scope>NUCLEOTIDE SEQUENCE</scope>
</reference>
<accession>A0A6J6B4D5</accession>
<feature type="region of interest" description="Disordered" evidence="1">
    <location>
        <begin position="1"/>
        <end position="21"/>
    </location>
</feature>
<dbReference type="InterPro" id="IPR013324">
    <property type="entry name" value="RNA_pol_sigma_r3/r4-like"/>
</dbReference>
<dbReference type="EMBL" id="CAEZSH010000021">
    <property type="protein sequence ID" value="CAB4533890.1"/>
    <property type="molecule type" value="Genomic_DNA"/>
</dbReference>
<dbReference type="SUPFAM" id="SSF88659">
    <property type="entry name" value="Sigma3 and sigma4 domains of RNA polymerase sigma factors"/>
    <property type="match status" value="1"/>
</dbReference>
<proteinExistence type="predicted"/>
<protein>
    <submittedName>
        <fullName evidence="2">Unannotated protein</fullName>
    </submittedName>
</protein>
<gene>
    <name evidence="2" type="ORF">UFOPK1410_00313</name>
</gene>
<evidence type="ECO:0000313" key="2">
    <source>
        <dbReference type="EMBL" id="CAB4533890.1"/>
    </source>
</evidence>
<sequence length="84" mass="9331">MQNREFDLDVTFDEGDPDLSGYSEQSIRAEIEKLPDAIKPVAQGVLLEKRTMSDVSQALGLRQAELVNRLHRAKLAIAEALGNH</sequence>
<evidence type="ECO:0000256" key="1">
    <source>
        <dbReference type="SAM" id="MobiDB-lite"/>
    </source>
</evidence>
<dbReference type="AlphaFoldDB" id="A0A6J6B4D5"/>
<name>A0A6J6B4D5_9ZZZZ</name>
<feature type="compositionally biased region" description="Acidic residues" evidence="1">
    <location>
        <begin position="8"/>
        <end position="17"/>
    </location>
</feature>